<evidence type="ECO:0008006" key="3">
    <source>
        <dbReference type="Google" id="ProtNLM"/>
    </source>
</evidence>
<dbReference type="Proteomes" id="UP000030661">
    <property type="component" value="Unassembled WGS sequence"/>
</dbReference>
<dbReference type="STRING" id="1499967.U27_03209"/>
<protein>
    <recommendedName>
        <fullName evidence="3">Lipoprotein</fullName>
    </recommendedName>
</protein>
<sequence>MVSTYRALKRMGYWALLVSVPFILNGCIAAVPVAIVGGTNLYNAARVQYPDIKFEEPAPLTVTYQESQEVVWNAVVSSLQELNEQVSFIDKTSGIIRTEPRNFNDISWVDKSLGLATFRYAYNLVCINSSVNVEVPFTEEQFFNEKDRITPEGSNMMRHILFDHLNRKLNRVAQ</sequence>
<evidence type="ECO:0000313" key="1">
    <source>
        <dbReference type="EMBL" id="GAK56247.1"/>
    </source>
</evidence>
<proteinExistence type="predicted"/>
<name>A0A081BV92_VECG1</name>
<dbReference type="HOGENOM" id="CLU_1537079_0_0_0"/>
<evidence type="ECO:0000313" key="2">
    <source>
        <dbReference type="Proteomes" id="UP000030661"/>
    </source>
</evidence>
<organism evidence="1">
    <name type="scientific">Vecturithrix granuli</name>
    <dbReference type="NCBI Taxonomy" id="1499967"/>
    <lineage>
        <taxon>Bacteria</taxon>
        <taxon>Candidatus Moduliflexota</taxon>
        <taxon>Candidatus Vecturitrichia</taxon>
        <taxon>Candidatus Vecturitrichales</taxon>
        <taxon>Candidatus Vecturitrichaceae</taxon>
        <taxon>Candidatus Vecturithrix</taxon>
    </lineage>
</organism>
<dbReference type="EMBL" id="DF820464">
    <property type="protein sequence ID" value="GAK56247.1"/>
    <property type="molecule type" value="Genomic_DNA"/>
</dbReference>
<keyword evidence="2" id="KW-1185">Reference proteome</keyword>
<accession>A0A081BV92</accession>
<dbReference type="AlphaFoldDB" id="A0A081BV92"/>
<reference evidence="1" key="1">
    <citation type="journal article" date="2015" name="PeerJ">
        <title>First genomic representation of candidate bacterial phylum KSB3 points to enhanced environmental sensing as a trigger of wastewater bulking.</title>
        <authorList>
            <person name="Sekiguchi Y."/>
            <person name="Ohashi A."/>
            <person name="Parks D.H."/>
            <person name="Yamauchi T."/>
            <person name="Tyson G.W."/>
            <person name="Hugenholtz P."/>
        </authorList>
    </citation>
    <scope>NUCLEOTIDE SEQUENCE [LARGE SCALE GENOMIC DNA]</scope>
</reference>
<gene>
    <name evidence="1" type="ORF">U27_03209</name>
</gene>